<evidence type="ECO:0000313" key="3">
    <source>
        <dbReference type="EMBL" id="AIG62796.1"/>
    </source>
</evidence>
<dbReference type="RefSeq" id="WP_032323945.1">
    <property type="nucleotide sequence ID" value="NZ_CP027442.1"/>
</dbReference>
<dbReference type="PANTHER" id="PTHR45947">
    <property type="entry name" value="SULFOQUINOVOSYL TRANSFERASE SQD2"/>
    <property type="match status" value="1"/>
</dbReference>
<dbReference type="SUPFAM" id="SSF53756">
    <property type="entry name" value="UDP-Glycosyltransferase/glycogen phosphorylase"/>
    <property type="match status" value="1"/>
</dbReference>
<reference evidence="4" key="1">
    <citation type="journal article" date="2014" name="DNA Res.">
        <title>A complete view of the genetic diversity of the Escherichia coli O-antigen biosynthesis gene cluster.</title>
        <authorList>
            <person name="Iguchi A."/>
            <person name="Iyoda S."/>
            <person name="Kikuchi T."/>
            <person name="Ogura Y."/>
            <person name="Katsura K."/>
            <person name="Ohnishi M."/>
            <person name="Hayashi T."/>
            <person name="Thomson N.R."/>
        </authorList>
    </citation>
    <scope>NUCLEOTIDE SEQUENCE</scope>
    <source>
        <strain evidence="4">P9b</strain>
    </source>
</reference>
<dbReference type="AlphaFoldDB" id="A0A0A8J4K5"/>
<dbReference type="InterPro" id="IPR028098">
    <property type="entry name" value="Glyco_trans_4-like_N"/>
</dbReference>
<sequence length="382" mass="43917">MIKIAHIQLLPMLSGVQRVCLDELSRLDKKKYQRYLICKEPGKLSDEATAIGVQCIFLPELQRNISFKMDLIALYKLYRIIKIYKFDIVHTHSSKPGVLGRIAARLNGVKLILHTVHGFSFPAAQNRFQYYIFWIMEKIGSICGDKLICLHKDDAVIAQEKLFIHKNKISIIENGVDTNKFKKRNNNEIDKLSTYFNIDRNSDVVVGMIGRLWPQKNPMLLLYAAKNIINNNKRVKFLFVGDGELKDSMNDYIIQNKLTQNITICGWCNDVSSYLNIFDIFVLPSLWEGMPLAILEAESSSLPCIVSNIPGNRSIIRHTVDGYLFSLDNPSELESYINILIEDKERRIILGNNARVKILESYKIENRILKLDELYSSISLKE</sequence>
<dbReference type="Pfam" id="PF13439">
    <property type="entry name" value="Glyco_transf_4"/>
    <property type="match status" value="1"/>
</dbReference>
<feature type="domain" description="Glycosyl transferase family 1" evidence="1">
    <location>
        <begin position="202"/>
        <end position="355"/>
    </location>
</feature>
<reference evidence="3" key="2">
    <citation type="journal article" date="2016" name="PLoS ONE">
        <title>Comparison of O-Antigen Gene Clusters of All O-Serogroups of Escherichia coli and Proposal for Adopting a New Nomenclature for O-Typing.</title>
        <authorList>
            <person name="DebRoy C."/>
            <person name="Fratamico P.M."/>
            <person name="Yan X."/>
            <person name="Baranzoni G."/>
            <person name="Liu Y."/>
            <person name="Needleman D.S."/>
            <person name="Tebbs R."/>
            <person name="O'Connell C.D."/>
            <person name="Allred A."/>
            <person name="Swimley M."/>
            <person name="Mwangi M."/>
            <person name="Kapur V."/>
            <person name="Raygoza Garay J.A."/>
            <person name="Roberts E.L."/>
            <person name="Katani R."/>
        </authorList>
    </citation>
    <scope>NUCLEOTIDE SEQUENCE</scope>
    <source>
        <strain evidence="3">P 9b</strain>
    </source>
</reference>
<protein>
    <submittedName>
        <fullName evidence="3">Glycosyl transferase</fullName>
    </submittedName>
    <submittedName>
        <fullName evidence="4">Putative glycosyltransferase</fullName>
    </submittedName>
</protein>
<dbReference type="GO" id="GO:0016757">
    <property type="term" value="F:glycosyltransferase activity"/>
    <property type="evidence" value="ECO:0007669"/>
    <property type="project" value="InterPro"/>
</dbReference>
<dbReference type="Gene3D" id="3.40.50.2000">
    <property type="entry name" value="Glycogen Phosphorylase B"/>
    <property type="match status" value="2"/>
</dbReference>
<evidence type="ECO:0000259" key="1">
    <source>
        <dbReference type="Pfam" id="PF00534"/>
    </source>
</evidence>
<gene>
    <name evidence="3" type="primary">epsD</name>
</gene>
<dbReference type="EMBL" id="KJ778804">
    <property type="protein sequence ID" value="AIG62796.1"/>
    <property type="molecule type" value="Genomic_DNA"/>
</dbReference>
<dbReference type="PANTHER" id="PTHR45947:SF3">
    <property type="entry name" value="SULFOQUINOVOSYL TRANSFERASE SQD2"/>
    <property type="match status" value="1"/>
</dbReference>
<evidence type="ECO:0000259" key="2">
    <source>
        <dbReference type="Pfam" id="PF13439"/>
    </source>
</evidence>
<dbReference type="EMBL" id="AB812028">
    <property type="protein sequence ID" value="BAQ01171.1"/>
    <property type="molecule type" value="Genomic_DNA"/>
</dbReference>
<dbReference type="InterPro" id="IPR001296">
    <property type="entry name" value="Glyco_trans_1"/>
</dbReference>
<dbReference type="Pfam" id="PF00534">
    <property type="entry name" value="Glycos_transf_1"/>
    <property type="match status" value="1"/>
</dbReference>
<proteinExistence type="predicted"/>
<name>A0A0A8J4K5_ECOLX</name>
<organism evidence="4">
    <name type="scientific">Escherichia coli</name>
    <dbReference type="NCBI Taxonomy" id="562"/>
    <lineage>
        <taxon>Bacteria</taxon>
        <taxon>Pseudomonadati</taxon>
        <taxon>Pseudomonadota</taxon>
        <taxon>Gammaproteobacteria</taxon>
        <taxon>Enterobacterales</taxon>
        <taxon>Enterobacteriaceae</taxon>
        <taxon>Escherichia</taxon>
    </lineage>
</organism>
<accession>A0A0A8J4K5</accession>
<dbReference type="InterPro" id="IPR050194">
    <property type="entry name" value="Glycosyltransferase_grp1"/>
</dbReference>
<evidence type="ECO:0000313" key="4">
    <source>
        <dbReference type="EMBL" id="BAQ01171.1"/>
    </source>
</evidence>
<feature type="domain" description="Glycosyltransferase subfamily 4-like N-terminal" evidence="2">
    <location>
        <begin position="14"/>
        <end position="179"/>
    </location>
</feature>
<dbReference type="CDD" id="cd03808">
    <property type="entry name" value="GT4_CapM-like"/>
    <property type="match status" value="1"/>
</dbReference>
<keyword evidence="4" id="KW-0808">Transferase</keyword>